<dbReference type="Pfam" id="PF00209">
    <property type="entry name" value="SNF"/>
    <property type="match status" value="1"/>
</dbReference>
<comment type="subcellular location">
    <subcellularLocation>
        <location evidence="1">Membrane</location>
        <topology evidence="1">Multi-pass membrane protein</topology>
    </subcellularLocation>
</comment>
<feature type="non-terminal residue" evidence="7">
    <location>
        <position position="1"/>
    </location>
</feature>
<dbReference type="InterPro" id="IPR000175">
    <property type="entry name" value="Na/ntran_symport"/>
</dbReference>
<organism evidence="7 11">
    <name type="scientific">Rotaria magnacalcarata</name>
    <dbReference type="NCBI Taxonomy" id="392030"/>
    <lineage>
        <taxon>Eukaryota</taxon>
        <taxon>Metazoa</taxon>
        <taxon>Spiralia</taxon>
        <taxon>Gnathifera</taxon>
        <taxon>Rotifera</taxon>
        <taxon>Eurotatoria</taxon>
        <taxon>Bdelloidea</taxon>
        <taxon>Philodinida</taxon>
        <taxon>Philodinidae</taxon>
        <taxon>Rotaria</taxon>
    </lineage>
</organism>
<dbReference type="SUPFAM" id="SSF161070">
    <property type="entry name" value="SNF-like"/>
    <property type="match status" value="1"/>
</dbReference>
<evidence type="ECO:0000313" key="11">
    <source>
        <dbReference type="Proteomes" id="UP000681967"/>
    </source>
</evidence>
<evidence type="ECO:0000313" key="10">
    <source>
        <dbReference type="EMBL" id="CAF4859075.1"/>
    </source>
</evidence>
<evidence type="ECO:0000256" key="1">
    <source>
        <dbReference type="ARBA" id="ARBA00004141"/>
    </source>
</evidence>
<keyword evidence="2" id="KW-0813">Transport</keyword>
<feature type="transmembrane region" description="Helical" evidence="6">
    <location>
        <begin position="15"/>
        <end position="36"/>
    </location>
</feature>
<dbReference type="Proteomes" id="UP000681967">
    <property type="component" value="Unassembled WGS sequence"/>
</dbReference>
<gene>
    <name evidence="7" type="ORF">BYL167_LOCUS37262</name>
    <name evidence="8" type="ORF">BYL167_LOCUS39656</name>
    <name evidence="9" type="ORF">GIL414_LOCUS39193</name>
    <name evidence="10" type="ORF">GIL414_LOCUS49786</name>
</gene>
<proteinExistence type="predicted"/>
<evidence type="ECO:0000313" key="7">
    <source>
        <dbReference type="EMBL" id="CAF4529983.1"/>
    </source>
</evidence>
<dbReference type="EMBL" id="CAJOBH010095958">
    <property type="protein sequence ID" value="CAF4589583.1"/>
    <property type="molecule type" value="Genomic_DNA"/>
</dbReference>
<evidence type="ECO:0000313" key="9">
    <source>
        <dbReference type="EMBL" id="CAF4607248.1"/>
    </source>
</evidence>
<evidence type="ECO:0000256" key="3">
    <source>
        <dbReference type="ARBA" id="ARBA00022692"/>
    </source>
</evidence>
<evidence type="ECO:0000256" key="5">
    <source>
        <dbReference type="ARBA" id="ARBA00023136"/>
    </source>
</evidence>
<name>A0A8S2Y2L6_9BILA</name>
<reference evidence="7" key="1">
    <citation type="submission" date="2021-02" db="EMBL/GenBank/DDBJ databases">
        <authorList>
            <person name="Nowell W R."/>
        </authorList>
    </citation>
    <scope>NUCLEOTIDE SEQUENCE</scope>
</reference>
<protein>
    <submittedName>
        <fullName evidence="7">Uncharacterized protein</fullName>
    </submittedName>
</protein>
<dbReference type="EMBL" id="CAJOBH010083823">
    <property type="protein sequence ID" value="CAF4529983.1"/>
    <property type="molecule type" value="Genomic_DNA"/>
</dbReference>
<keyword evidence="3 6" id="KW-0812">Transmembrane</keyword>
<dbReference type="EMBL" id="CAJOBJ010164498">
    <property type="protein sequence ID" value="CAF4859075.1"/>
    <property type="molecule type" value="Genomic_DNA"/>
</dbReference>
<keyword evidence="5 6" id="KW-0472">Membrane</keyword>
<evidence type="ECO:0000256" key="2">
    <source>
        <dbReference type="ARBA" id="ARBA00022448"/>
    </source>
</evidence>
<dbReference type="AlphaFoldDB" id="A0A8S2Y2L6"/>
<dbReference type="Proteomes" id="UP000681720">
    <property type="component" value="Unassembled WGS sequence"/>
</dbReference>
<dbReference type="GO" id="GO:0016020">
    <property type="term" value="C:membrane"/>
    <property type="evidence" value="ECO:0007669"/>
    <property type="project" value="UniProtKB-SubCell"/>
</dbReference>
<dbReference type="PROSITE" id="PS50267">
    <property type="entry name" value="NA_NEUROTRAN_SYMP_3"/>
    <property type="match status" value="1"/>
</dbReference>
<evidence type="ECO:0000256" key="6">
    <source>
        <dbReference type="SAM" id="Phobius"/>
    </source>
</evidence>
<dbReference type="InterPro" id="IPR037272">
    <property type="entry name" value="SNS_sf"/>
</dbReference>
<comment type="caution">
    <text evidence="7">The sequence shown here is derived from an EMBL/GenBank/DDBJ whole genome shotgun (WGS) entry which is preliminary data.</text>
</comment>
<keyword evidence="4 6" id="KW-1133">Transmembrane helix</keyword>
<sequence>MSSFNNFNNNVYRDTISICLVTWFTSIFGGFAIFTVL</sequence>
<dbReference type="EMBL" id="CAJOBJ010105488">
    <property type="protein sequence ID" value="CAF4607248.1"/>
    <property type="molecule type" value="Genomic_DNA"/>
</dbReference>
<evidence type="ECO:0000313" key="8">
    <source>
        <dbReference type="EMBL" id="CAF4589583.1"/>
    </source>
</evidence>
<evidence type="ECO:0000256" key="4">
    <source>
        <dbReference type="ARBA" id="ARBA00022989"/>
    </source>
</evidence>
<accession>A0A8S2Y2L6</accession>